<dbReference type="GO" id="GO:0005524">
    <property type="term" value="F:ATP binding"/>
    <property type="evidence" value="ECO:0007669"/>
    <property type="project" value="UniProtKB-KW"/>
</dbReference>
<dbReference type="STRING" id="32024.GCA_000788295_00841"/>
<dbReference type="Pfam" id="PF00005">
    <property type="entry name" value="ABC_tran"/>
    <property type="match status" value="1"/>
</dbReference>
<dbReference type="InterPro" id="IPR017871">
    <property type="entry name" value="ABC_transporter-like_CS"/>
</dbReference>
<dbReference type="PANTHER" id="PTHR42798:SF2">
    <property type="entry name" value="ABC TRANSPORTER ATP-BINDING PROTEIN MG467-RELATED"/>
    <property type="match status" value="1"/>
</dbReference>
<keyword evidence="2" id="KW-0813">Transport</keyword>
<dbReference type="InterPro" id="IPR003593">
    <property type="entry name" value="AAA+_ATPase"/>
</dbReference>
<dbReference type="GO" id="GO:0016887">
    <property type="term" value="F:ATP hydrolysis activity"/>
    <property type="evidence" value="ECO:0007669"/>
    <property type="project" value="InterPro"/>
</dbReference>
<gene>
    <name evidence="5" type="primary">lolD</name>
    <name evidence="5" type="ORF">NCTC12475_01628</name>
</gene>
<evidence type="ECO:0000256" key="2">
    <source>
        <dbReference type="ARBA" id="ARBA00022448"/>
    </source>
</evidence>
<evidence type="ECO:0000256" key="4">
    <source>
        <dbReference type="ARBA" id="ARBA00022840"/>
    </source>
</evidence>
<dbReference type="InterPro" id="IPR003439">
    <property type="entry name" value="ABC_transporter-like_ATP-bd"/>
</dbReference>
<dbReference type="Proteomes" id="UP000254920">
    <property type="component" value="Unassembled WGS sequence"/>
</dbReference>
<dbReference type="OrthoDB" id="9809450at2"/>
<proteinExistence type="inferred from homology"/>
<keyword evidence="6" id="KW-1185">Reference proteome</keyword>
<accession>A0A381DL19</accession>
<protein>
    <submittedName>
        <fullName evidence="5">Lipoprotein-releasing system ATP-binding protein LolD</fullName>
        <ecNumber evidence="5">3.6.3.-</ecNumber>
    </submittedName>
</protein>
<dbReference type="AlphaFoldDB" id="A0A381DL19"/>
<dbReference type="Gene3D" id="3.40.50.300">
    <property type="entry name" value="P-loop containing nucleotide triphosphate hydrolases"/>
    <property type="match status" value="1"/>
</dbReference>
<organism evidence="5 6">
    <name type="scientific">Campylobacter sputorum subsp. sputorum</name>
    <dbReference type="NCBI Taxonomy" id="32024"/>
    <lineage>
        <taxon>Bacteria</taxon>
        <taxon>Pseudomonadati</taxon>
        <taxon>Campylobacterota</taxon>
        <taxon>Epsilonproteobacteria</taxon>
        <taxon>Campylobacterales</taxon>
        <taxon>Campylobacteraceae</taxon>
        <taxon>Campylobacter</taxon>
    </lineage>
</organism>
<dbReference type="EC" id="3.6.3.-" evidence="5"/>
<dbReference type="PROSITE" id="PS00211">
    <property type="entry name" value="ABC_TRANSPORTER_1"/>
    <property type="match status" value="1"/>
</dbReference>
<keyword evidence="3" id="KW-0547">Nucleotide-binding</keyword>
<dbReference type="InterPro" id="IPR017911">
    <property type="entry name" value="MacB-like_ATP-bd"/>
</dbReference>
<evidence type="ECO:0000256" key="1">
    <source>
        <dbReference type="ARBA" id="ARBA00005417"/>
    </source>
</evidence>
<evidence type="ECO:0000313" key="5">
    <source>
        <dbReference type="EMBL" id="SUX11403.1"/>
    </source>
</evidence>
<dbReference type="InterPro" id="IPR027417">
    <property type="entry name" value="P-loop_NTPase"/>
</dbReference>
<dbReference type="CDD" id="cd03255">
    <property type="entry name" value="ABC_MJ0796_LolCDE_FtsE"/>
    <property type="match status" value="1"/>
</dbReference>
<dbReference type="EMBL" id="UFVD01000001">
    <property type="protein sequence ID" value="SUX11403.1"/>
    <property type="molecule type" value="Genomic_DNA"/>
</dbReference>
<dbReference type="PROSITE" id="PS50893">
    <property type="entry name" value="ABC_TRANSPORTER_2"/>
    <property type="match status" value="1"/>
</dbReference>
<reference evidence="5 6" key="1">
    <citation type="submission" date="2018-06" db="EMBL/GenBank/DDBJ databases">
        <authorList>
            <consortium name="Pathogen Informatics"/>
            <person name="Doyle S."/>
        </authorList>
    </citation>
    <scope>NUCLEOTIDE SEQUENCE [LARGE SCALE GENOMIC DNA]</scope>
    <source>
        <strain evidence="5 6">NCTC12475</strain>
    </source>
</reference>
<keyword evidence="5" id="KW-0378">Hydrolase</keyword>
<dbReference type="GeneID" id="93090269"/>
<sequence>MELLRAENLSCEYDYPLFENVNLNLNECDTIAILGISGCGKSTLLHALSTLLKPKTGEVIYKNRSIYTLNDKQKLDIRRNDFGIIFQSHYLFKGFSALENIELASVLNNKKLDKDLCEKLQISNVLNQKATELSGGQQQRVSIARVLNKEPKIIFADEPTGNLDKATSKEVMSVLFDYVKEKKGGLILVTHDELLASKCSQIYRLENRQLQKWS</sequence>
<keyword evidence="4 5" id="KW-0067">ATP-binding</keyword>
<dbReference type="RefSeq" id="WP_089182135.1">
    <property type="nucleotide sequence ID" value="NZ_CP043427.1"/>
</dbReference>
<evidence type="ECO:0000313" key="6">
    <source>
        <dbReference type="Proteomes" id="UP000254920"/>
    </source>
</evidence>
<evidence type="ECO:0000256" key="3">
    <source>
        <dbReference type="ARBA" id="ARBA00022741"/>
    </source>
</evidence>
<keyword evidence="5" id="KW-0449">Lipoprotein</keyword>
<name>A0A381DL19_9BACT</name>
<dbReference type="PANTHER" id="PTHR42798">
    <property type="entry name" value="LIPOPROTEIN-RELEASING SYSTEM ATP-BINDING PROTEIN LOLD"/>
    <property type="match status" value="1"/>
</dbReference>
<dbReference type="SUPFAM" id="SSF52540">
    <property type="entry name" value="P-loop containing nucleoside triphosphate hydrolases"/>
    <property type="match status" value="1"/>
</dbReference>
<dbReference type="SMART" id="SM00382">
    <property type="entry name" value="AAA"/>
    <property type="match status" value="1"/>
</dbReference>
<comment type="similarity">
    <text evidence="1">Belongs to the ABC transporter superfamily.</text>
</comment>